<dbReference type="InterPro" id="IPR050228">
    <property type="entry name" value="Carboxylesterase_BioH"/>
</dbReference>
<name>A0ABR5AM61_9BACL</name>
<keyword evidence="3" id="KW-1185">Reference proteome</keyword>
<gene>
    <name evidence="2" type="ORF">SD70_03725</name>
</gene>
<dbReference type="Gene3D" id="3.40.50.1820">
    <property type="entry name" value="alpha/beta hydrolase"/>
    <property type="match status" value="1"/>
</dbReference>
<proteinExistence type="predicted"/>
<comment type="caution">
    <text evidence="2">The sequence shown here is derived from an EMBL/GenBank/DDBJ whole genome shotgun (WGS) entry which is preliminary data.</text>
</comment>
<dbReference type="EMBL" id="JXAK01000004">
    <property type="protein sequence ID" value="KIL42037.1"/>
    <property type="molecule type" value="Genomic_DNA"/>
</dbReference>
<dbReference type="Pfam" id="PF12697">
    <property type="entry name" value="Abhydrolase_6"/>
    <property type="match status" value="1"/>
</dbReference>
<accession>A0ABR5AM61</accession>
<evidence type="ECO:0000313" key="2">
    <source>
        <dbReference type="EMBL" id="KIL42037.1"/>
    </source>
</evidence>
<evidence type="ECO:0000313" key="3">
    <source>
        <dbReference type="Proteomes" id="UP000031967"/>
    </source>
</evidence>
<dbReference type="Proteomes" id="UP000031967">
    <property type="component" value="Unassembled WGS sequence"/>
</dbReference>
<evidence type="ECO:0000259" key="1">
    <source>
        <dbReference type="Pfam" id="PF12697"/>
    </source>
</evidence>
<feature type="domain" description="AB hydrolase-1" evidence="1">
    <location>
        <begin position="19"/>
        <end position="258"/>
    </location>
</feature>
<sequence>MSRDGTVIGYRQFGRGPGLVVLHGTMSSAHNHMQLAEALAEAFTVYVPDRRGRCQSGPYSQNYNIREEIEDLGALLAATGARNVFGVSSGGVICLQAALALPGIDKIAVFEPPLFMDSAFPTSVLTRYDSEIARGKLAAALVTAMKGAQMGPPIFRAMPRWLLERLTNMAMAGEEKKGSSDYVTMRKLAPLLHYDLRLVAENSGDFENYRAISTEVLLLGGSKSPPYLKTALDELEKVLQHAIRLELPGLDHAASWNSDRGGKPEPVAHALRQFFS</sequence>
<dbReference type="InterPro" id="IPR000073">
    <property type="entry name" value="AB_hydrolase_1"/>
</dbReference>
<dbReference type="PANTHER" id="PTHR43194:SF2">
    <property type="entry name" value="PEROXISOMAL MEMBRANE PROTEIN LPX1"/>
    <property type="match status" value="1"/>
</dbReference>
<dbReference type="PANTHER" id="PTHR43194">
    <property type="entry name" value="HYDROLASE ALPHA/BETA FOLD FAMILY"/>
    <property type="match status" value="1"/>
</dbReference>
<protein>
    <recommendedName>
        <fullName evidence="1">AB hydrolase-1 domain-containing protein</fullName>
    </recommendedName>
</protein>
<dbReference type="InterPro" id="IPR029058">
    <property type="entry name" value="AB_hydrolase_fold"/>
</dbReference>
<dbReference type="SUPFAM" id="SSF53474">
    <property type="entry name" value="alpha/beta-Hydrolases"/>
    <property type="match status" value="1"/>
</dbReference>
<reference evidence="2 3" key="1">
    <citation type="submission" date="2014-12" db="EMBL/GenBank/DDBJ databases">
        <title>Draft genome sequence of Paenibacillus kamchatkensis strain B-2647.</title>
        <authorList>
            <person name="Karlyshev A.V."/>
            <person name="Kudryashova E.B."/>
        </authorList>
    </citation>
    <scope>NUCLEOTIDE SEQUENCE [LARGE SCALE GENOMIC DNA]</scope>
    <source>
        <strain evidence="2 3">VKM B-2647</strain>
    </source>
</reference>
<organism evidence="2 3">
    <name type="scientific">Gordoniibacillus kamchatkensis</name>
    <dbReference type="NCBI Taxonomy" id="1590651"/>
    <lineage>
        <taxon>Bacteria</taxon>
        <taxon>Bacillati</taxon>
        <taxon>Bacillota</taxon>
        <taxon>Bacilli</taxon>
        <taxon>Bacillales</taxon>
        <taxon>Paenibacillaceae</taxon>
        <taxon>Gordoniibacillus</taxon>
    </lineage>
</organism>